<feature type="compositionally biased region" description="Acidic residues" evidence="3">
    <location>
        <begin position="793"/>
        <end position="805"/>
    </location>
</feature>
<dbReference type="GO" id="GO:0005737">
    <property type="term" value="C:cytoplasm"/>
    <property type="evidence" value="ECO:0000318"/>
    <property type="project" value="GO_Central"/>
</dbReference>
<dbReference type="EMBL" id="CM000646">
    <property type="protein sequence ID" value="EED90128.1"/>
    <property type="molecule type" value="Genomic_DNA"/>
</dbReference>
<reference evidence="4 5" key="2">
    <citation type="journal article" date="2008" name="Nature">
        <title>The Phaeodactylum genome reveals the evolutionary history of diatom genomes.</title>
        <authorList>
            <person name="Bowler C."/>
            <person name="Allen A.E."/>
            <person name="Badger J.H."/>
            <person name="Grimwood J."/>
            <person name="Jabbari K."/>
            <person name="Kuo A."/>
            <person name="Maheswari U."/>
            <person name="Martens C."/>
            <person name="Maumus F."/>
            <person name="Otillar R.P."/>
            <person name="Rayko E."/>
            <person name="Salamov A."/>
            <person name="Vandepoele K."/>
            <person name="Beszteri B."/>
            <person name="Gruber A."/>
            <person name="Heijde M."/>
            <person name="Katinka M."/>
            <person name="Mock T."/>
            <person name="Valentin K."/>
            <person name="Verret F."/>
            <person name="Berges J.A."/>
            <person name="Brownlee C."/>
            <person name="Cadoret J.P."/>
            <person name="Chiovitti A."/>
            <person name="Choi C.J."/>
            <person name="Coesel S."/>
            <person name="De Martino A."/>
            <person name="Detter J.C."/>
            <person name="Durkin C."/>
            <person name="Falciatore A."/>
            <person name="Fournet J."/>
            <person name="Haruta M."/>
            <person name="Huysman M.J."/>
            <person name="Jenkins B.D."/>
            <person name="Jiroutova K."/>
            <person name="Jorgensen R.E."/>
            <person name="Joubert Y."/>
            <person name="Kaplan A."/>
            <person name="Kroger N."/>
            <person name="Kroth P.G."/>
            <person name="La Roche J."/>
            <person name="Lindquist E."/>
            <person name="Lommer M."/>
            <person name="Martin-Jezequel V."/>
            <person name="Lopez P.J."/>
            <person name="Lucas S."/>
            <person name="Mangogna M."/>
            <person name="McGinnis K."/>
            <person name="Medlin L.K."/>
            <person name="Montsant A."/>
            <person name="Oudot-Le Secq M.P."/>
            <person name="Napoli C."/>
            <person name="Obornik M."/>
            <person name="Parker M.S."/>
            <person name="Petit J.L."/>
            <person name="Porcel B.M."/>
            <person name="Poulsen N."/>
            <person name="Robison M."/>
            <person name="Rychlewski L."/>
            <person name="Rynearson T.A."/>
            <person name="Schmutz J."/>
            <person name="Shapiro H."/>
            <person name="Siaut M."/>
            <person name="Stanley M."/>
            <person name="Sussman M.R."/>
            <person name="Taylor A.R."/>
            <person name="Vardi A."/>
            <person name="von Dassow P."/>
            <person name="Vyverman W."/>
            <person name="Willis A."/>
            <person name="Wyrwicz L.S."/>
            <person name="Rokhsar D.S."/>
            <person name="Weissenbach J."/>
            <person name="Armbrust E.V."/>
            <person name="Green B.R."/>
            <person name="Van de Peer Y."/>
            <person name="Grigoriev I.V."/>
        </authorList>
    </citation>
    <scope>NUCLEOTIDE SEQUENCE [LARGE SCALE GENOMIC DNA]</scope>
    <source>
        <strain evidence="4 5">CCMP1335</strain>
    </source>
</reference>
<dbReference type="KEGG" id="tps:THAPSDRAFT_24258"/>
<keyword evidence="2" id="KW-0040">ANK repeat</keyword>
<feature type="compositionally biased region" description="Low complexity" evidence="3">
    <location>
        <begin position="7"/>
        <end position="54"/>
    </location>
</feature>
<feature type="compositionally biased region" description="Polar residues" evidence="3">
    <location>
        <begin position="490"/>
        <end position="502"/>
    </location>
</feature>
<reference evidence="4 5" key="1">
    <citation type="journal article" date="2004" name="Science">
        <title>The genome of the diatom Thalassiosira pseudonana: ecology, evolution, and metabolism.</title>
        <authorList>
            <person name="Armbrust E.V."/>
            <person name="Berges J.A."/>
            <person name="Bowler C."/>
            <person name="Green B.R."/>
            <person name="Martinez D."/>
            <person name="Putnam N.H."/>
            <person name="Zhou S."/>
            <person name="Allen A.E."/>
            <person name="Apt K.E."/>
            <person name="Bechner M."/>
            <person name="Brzezinski M.A."/>
            <person name="Chaal B.K."/>
            <person name="Chiovitti A."/>
            <person name="Davis A.K."/>
            <person name="Demarest M.S."/>
            <person name="Detter J.C."/>
            <person name="Glavina T."/>
            <person name="Goodstein D."/>
            <person name="Hadi M.Z."/>
            <person name="Hellsten U."/>
            <person name="Hildebrand M."/>
            <person name="Jenkins B.D."/>
            <person name="Jurka J."/>
            <person name="Kapitonov V.V."/>
            <person name="Kroger N."/>
            <person name="Lau W.W."/>
            <person name="Lane T.W."/>
            <person name="Larimer F.W."/>
            <person name="Lippmeier J.C."/>
            <person name="Lucas S."/>
            <person name="Medina M."/>
            <person name="Montsant A."/>
            <person name="Obornik M."/>
            <person name="Parker M.S."/>
            <person name="Palenik B."/>
            <person name="Pazour G.J."/>
            <person name="Richardson P.M."/>
            <person name="Rynearson T.A."/>
            <person name="Saito M.A."/>
            <person name="Schwartz D.C."/>
            <person name="Thamatrakoln K."/>
            <person name="Valentin K."/>
            <person name="Vardi A."/>
            <person name="Wilkerson F.P."/>
            <person name="Rokhsar D.S."/>
        </authorList>
    </citation>
    <scope>NUCLEOTIDE SEQUENCE [LARGE SCALE GENOMIC DNA]</scope>
    <source>
        <strain evidence="4 5">CCMP1335</strain>
    </source>
</reference>
<dbReference type="GO" id="GO:0051015">
    <property type="term" value="F:actin filament binding"/>
    <property type="evidence" value="ECO:0000318"/>
    <property type="project" value="GO_Central"/>
</dbReference>
<organism evidence="4 5">
    <name type="scientific">Thalassiosira pseudonana</name>
    <name type="common">Marine diatom</name>
    <name type="synonym">Cyclotella nana</name>
    <dbReference type="NCBI Taxonomy" id="35128"/>
    <lineage>
        <taxon>Eukaryota</taxon>
        <taxon>Sar</taxon>
        <taxon>Stramenopiles</taxon>
        <taxon>Ochrophyta</taxon>
        <taxon>Bacillariophyta</taxon>
        <taxon>Coscinodiscophyceae</taxon>
        <taxon>Thalassiosirophycidae</taxon>
        <taxon>Thalassiosirales</taxon>
        <taxon>Thalassiosiraceae</taxon>
        <taxon>Thalassiosira</taxon>
    </lineage>
</organism>
<protein>
    <submittedName>
        <fullName evidence="4">Uncharacterized protein</fullName>
    </submittedName>
</protein>
<feature type="compositionally biased region" description="Basic residues" evidence="3">
    <location>
        <begin position="466"/>
        <end position="476"/>
    </location>
</feature>
<gene>
    <name evidence="4" type="ORF">THAPSDRAFT_24258</name>
</gene>
<dbReference type="PANTHER" id="PTHR24153:SF8">
    <property type="entry name" value="FORKED, ISOFORM F"/>
    <property type="match status" value="1"/>
</dbReference>
<keyword evidence="1" id="KW-0677">Repeat</keyword>
<evidence type="ECO:0000256" key="3">
    <source>
        <dbReference type="SAM" id="MobiDB-lite"/>
    </source>
</evidence>
<evidence type="ECO:0000256" key="1">
    <source>
        <dbReference type="ARBA" id="ARBA00022737"/>
    </source>
</evidence>
<feature type="region of interest" description="Disordered" evidence="3">
    <location>
        <begin position="313"/>
        <end position="446"/>
    </location>
</feature>
<feature type="compositionally biased region" description="Polar residues" evidence="3">
    <location>
        <begin position="55"/>
        <end position="87"/>
    </location>
</feature>
<dbReference type="GO" id="GO:0051017">
    <property type="term" value="P:actin filament bundle assembly"/>
    <property type="evidence" value="ECO:0000318"/>
    <property type="project" value="GO_Central"/>
</dbReference>
<proteinExistence type="predicted"/>
<dbReference type="SUPFAM" id="SSF48403">
    <property type="entry name" value="Ankyrin repeat"/>
    <property type="match status" value="1"/>
</dbReference>
<dbReference type="GeneID" id="7449345"/>
<dbReference type="InterPro" id="IPR036770">
    <property type="entry name" value="Ankyrin_rpt-contain_sf"/>
</dbReference>
<feature type="region of interest" description="Disordered" evidence="3">
    <location>
        <begin position="771"/>
        <end position="822"/>
    </location>
</feature>
<evidence type="ECO:0000256" key="2">
    <source>
        <dbReference type="ARBA" id="ARBA00023043"/>
    </source>
</evidence>
<dbReference type="InParanoid" id="B8C8V1"/>
<feature type="compositionally biased region" description="Polar residues" evidence="3">
    <location>
        <begin position="369"/>
        <end position="405"/>
    </location>
</feature>
<feature type="compositionally biased region" description="Low complexity" evidence="3">
    <location>
        <begin position="430"/>
        <end position="440"/>
    </location>
</feature>
<dbReference type="eggNOG" id="ENOG502SI86">
    <property type="taxonomic scope" value="Eukaryota"/>
</dbReference>
<dbReference type="RefSeq" id="XP_002292932.1">
    <property type="nucleotide sequence ID" value="XM_002292896.1"/>
</dbReference>
<accession>B8C8V1</accession>
<feature type="region of interest" description="Disordered" evidence="3">
    <location>
        <begin position="1"/>
        <end position="111"/>
    </location>
</feature>
<sequence>MSRFFRSGSSNKNQQQTNNQSGAPSHSHPQQQSLLAPPPAAAAGAHSQPPHAQHVQPNTQRGIQMAIASSSGHHQVGGNQKPSATNPQSGASYSSSSRGSQSSYDPADTNAVPINLTEQRLLDWRNDAGVVGGGGIMGGATVGTVGGAGINRPNSNKGVTNLILLIEKSQWNAAAQRAITHPHEVKQLVKLRKTTRSSGGGGGGGSSSVQISNVKCKALHHACQKLRSVHTNIYSRRGGDDDNSGGICGDDSNEATAGSRRLVIEEDEYIEACKCILTLIQIHPEACKERESRHGCLPLHLAVFSMCATPPPPVPSSGGGGGGEAAAASVRDGGKNHSRGNSLAGGKTSSQRPPVVSSRSVSAPGVNKPPQSQTQILNLNQRGHRVTTSNSSADFSMGNISTMIQEESEHQQALDEHQQRLEEAGEDVNRNSAGRNRNNNDSLEGKLLERMDDMEMILRDLEKECRHKSKKDKRGKLGGAVSPTAMGMSSGDSVMPATSVSTRGPKAKTTTTTKVMGVTQPMDALEEHSRETDSQCTPQFFEIEQGQLHPVVEQASSFTETSFTAHDGNVAKFSSDNSVTTNKSVVSSSSSTSLPYEELQRRYLQINTQRREEYSIRVINALLDAWPRGVKTASEGGRLPLHMACFGKATVKVMETILTAYPDAARQRNADGFLPIHIAAHWGVSHPDIAPLLLRAYPDGAVGRNRWERTPIEEALGMAGENGREHQMSLVWALRRHPTYWIHNDIATMLLPRNVRSAPWRIVDVGGEVPGVGGPERRRVASSRIGSGGGAVDVDEVGSSDDESDSGGFEVLPQPDPSNNDPEYIRALAETADLTLLITKDKNWEAATLRCLRHPKEARELLDVKVKGNYSAKVTPIHYVLENNPTAHLVKALVEANPSALRHRQEPGGQLPLHAACTWKASAEVINVLLNACPAAAEACDFLSNLPLHCACYSGSDTKVVKALLRVYPQGVWPRNHQGSSAVDIVRRLSHPNRKEVLVILEGTMSGILASKLGKGDASTEKSEEGVQVDADNGLLWV</sequence>
<name>B8C8V1_THAPS</name>
<feature type="compositionally biased region" description="Low complexity" evidence="3">
    <location>
        <begin position="88"/>
        <end position="104"/>
    </location>
</feature>
<keyword evidence="5" id="KW-1185">Reference proteome</keyword>
<dbReference type="PaxDb" id="35128-Thaps24258"/>
<evidence type="ECO:0000313" key="4">
    <source>
        <dbReference type="EMBL" id="EED90128.1"/>
    </source>
</evidence>
<feature type="region of interest" description="Disordered" evidence="3">
    <location>
        <begin position="466"/>
        <end position="510"/>
    </location>
</feature>
<feature type="compositionally biased region" description="Basic and acidic residues" evidence="3">
    <location>
        <begin position="407"/>
        <end position="429"/>
    </location>
</feature>
<dbReference type="SMART" id="SM00248">
    <property type="entry name" value="ANK"/>
    <property type="match status" value="5"/>
</dbReference>
<evidence type="ECO:0000313" key="5">
    <source>
        <dbReference type="Proteomes" id="UP000001449"/>
    </source>
</evidence>
<dbReference type="InterPro" id="IPR052420">
    <property type="entry name" value="Espin/Espin-like"/>
</dbReference>
<dbReference type="HOGENOM" id="CLU_293122_0_0_1"/>
<dbReference type="PANTHER" id="PTHR24153">
    <property type="entry name" value="ESPIN"/>
    <property type="match status" value="1"/>
</dbReference>
<feature type="compositionally biased region" description="Low complexity" evidence="3">
    <location>
        <begin position="349"/>
        <end position="362"/>
    </location>
</feature>
<dbReference type="AlphaFoldDB" id="B8C8V1"/>
<dbReference type="InterPro" id="IPR002110">
    <property type="entry name" value="Ankyrin_rpt"/>
</dbReference>
<dbReference type="Pfam" id="PF12796">
    <property type="entry name" value="Ank_2"/>
    <property type="match status" value="1"/>
</dbReference>
<dbReference type="Proteomes" id="UP000001449">
    <property type="component" value="Chromosome 10"/>
</dbReference>
<dbReference type="Gene3D" id="1.25.40.20">
    <property type="entry name" value="Ankyrin repeat-containing domain"/>
    <property type="match status" value="2"/>
</dbReference>